<dbReference type="PROSITE" id="PS50987">
    <property type="entry name" value="HTH_ARSR_2"/>
    <property type="match status" value="1"/>
</dbReference>
<dbReference type="RefSeq" id="WP_141292678.1">
    <property type="nucleotide sequence ID" value="NZ_BJMN01000003.1"/>
</dbReference>
<evidence type="ECO:0000256" key="3">
    <source>
        <dbReference type="ARBA" id="ARBA00023163"/>
    </source>
</evidence>
<keyword evidence="2" id="KW-0238">DNA-binding</keyword>
<dbReference type="PANTHER" id="PTHR43132">
    <property type="entry name" value="ARSENICAL RESISTANCE OPERON REPRESSOR ARSR-RELATED"/>
    <property type="match status" value="1"/>
</dbReference>
<dbReference type="Proteomes" id="UP000315226">
    <property type="component" value="Unassembled WGS sequence"/>
</dbReference>
<keyword evidence="3" id="KW-0804">Transcription</keyword>
<dbReference type="InterPro" id="IPR036388">
    <property type="entry name" value="WH-like_DNA-bd_sf"/>
</dbReference>
<dbReference type="AlphaFoldDB" id="A0A4Y3RG98"/>
<dbReference type="GO" id="GO:0003677">
    <property type="term" value="F:DNA binding"/>
    <property type="evidence" value="ECO:0007669"/>
    <property type="project" value="UniProtKB-KW"/>
</dbReference>
<gene>
    <name evidence="5" type="primary">arsR_1</name>
    <name evidence="5" type="ORF">SGA01_04150</name>
</gene>
<sequence>MSETSLAPETVEEYARWFRALADPTRIRIMRFLSGRTDPVPVGEIVVHLGLNQSTVSHHLKILHTARFLTRRRAGASMRYAVNPRCVTEFPSAADILLGAPIRSCQEPGSS</sequence>
<evidence type="ECO:0000313" key="5">
    <source>
        <dbReference type="EMBL" id="GEB54810.1"/>
    </source>
</evidence>
<dbReference type="EMBL" id="BJMN01000003">
    <property type="protein sequence ID" value="GEB54810.1"/>
    <property type="molecule type" value="Genomic_DNA"/>
</dbReference>
<dbReference type="Gene3D" id="1.10.10.10">
    <property type="entry name" value="Winged helix-like DNA-binding domain superfamily/Winged helix DNA-binding domain"/>
    <property type="match status" value="1"/>
</dbReference>
<dbReference type="SUPFAM" id="SSF46785">
    <property type="entry name" value="Winged helix' DNA-binding domain"/>
    <property type="match status" value="1"/>
</dbReference>
<organism evidence="5 6">
    <name type="scientific">Streptomyces gardneri</name>
    <dbReference type="NCBI Taxonomy" id="66892"/>
    <lineage>
        <taxon>Bacteria</taxon>
        <taxon>Bacillati</taxon>
        <taxon>Actinomycetota</taxon>
        <taxon>Actinomycetes</taxon>
        <taxon>Kitasatosporales</taxon>
        <taxon>Streptomycetaceae</taxon>
        <taxon>Streptomyces</taxon>
    </lineage>
</organism>
<accession>A0A4Y3RG98</accession>
<dbReference type="CDD" id="cd00090">
    <property type="entry name" value="HTH_ARSR"/>
    <property type="match status" value="1"/>
</dbReference>
<dbReference type="InterPro" id="IPR036390">
    <property type="entry name" value="WH_DNA-bd_sf"/>
</dbReference>
<dbReference type="InterPro" id="IPR011991">
    <property type="entry name" value="ArsR-like_HTH"/>
</dbReference>
<dbReference type="InterPro" id="IPR051011">
    <property type="entry name" value="Metal_resp_trans_reg"/>
</dbReference>
<evidence type="ECO:0000256" key="1">
    <source>
        <dbReference type="ARBA" id="ARBA00023015"/>
    </source>
</evidence>
<dbReference type="Pfam" id="PF01022">
    <property type="entry name" value="HTH_5"/>
    <property type="match status" value="1"/>
</dbReference>
<proteinExistence type="predicted"/>
<reference evidence="5 6" key="1">
    <citation type="submission" date="2019-06" db="EMBL/GenBank/DDBJ databases">
        <title>Whole genome shotgun sequence of Streptomyces gardneri NBRC 12865.</title>
        <authorList>
            <person name="Hosoyama A."/>
            <person name="Uohara A."/>
            <person name="Ohji S."/>
            <person name="Ichikawa N."/>
        </authorList>
    </citation>
    <scope>NUCLEOTIDE SEQUENCE [LARGE SCALE GENOMIC DNA]</scope>
    <source>
        <strain evidence="5 6">NBRC 12865</strain>
    </source>
</reference>
<dbReference type="OrthoDB" id="3401849at2"/>
<evidence type="ECO:0000256" key="2">
    <source>
        <dbReference type="ARBA" id="ARBA00023125"/>
    </source>
</evidence>
<comment type="caution">
    <text evidence="5">The sequence shown here is derived from an EMBL/GenBank/DDBJ whole genome shotgun (WGS) entry which is preliminary data.</text>
</comment>
<dbReference type="SMART" id="SM00418">
    <property type="entry name" value="HTH_ARSR"/>
    <property type="match status" value="1"/>
</dbReference>
<protein>
    <submittedName>
        <fullName evidence="5">Transcriptional regulator</fullName>
    </submittedName>
</protein>
<dbReference type="GO" id="GO:0003700">
    <property type="term" value="F:DNA-binding transcription factor activity"/>
    <property type="evidence" value="ECO:0007669"/>
    <property type="project" value="InterPro"/>
</dbReference>
<keyword evidence="6" id="KW-1185">Reference proteome</keyword>
<evidence type="ECO:0000259" key="4">
    <source>
        <dbReference type="PROSITE" id="PS50987"/>
    </source>
</evidence>
<dbReference type="InterPro" id="IPR001845">
    <property type="entry name" value="HTH_ArsR_DNA-bd_dom"/>
</dbReference>
<feature type="domain" description="HTH arsR-type" evidence="4">
    <location>
        <begin position="6"/>
        <end position="102"/>
    </location>
</feature>
<keyword evidence="1" id="KW-0805">Transcription regulation</keyword>
<dbReference type="PANTHER" id="PTHR43132:SF2">
    <property type="entry name" value="ARSENICAL RESISTANCE OPERON REPRESSOR ARSR-RELATED"/>
    <property type="match status" value="1"/>
</dbReference>
<dbReference type="PRINTS" id="PR00778">
    <property type="entry name" value="HTHARSR"/>
</dbReference>
<evidence type="ECO:0000313" key="6">
    <source>
        <dbReference type="Proteomes" id="UP000315226"/>
    </source>
</evidence>
<dbReference type="NCBIfam" id="NF033788">
    <property type="entry name" value="HTH_metalloreg"/>
    <property type="match status" value="1"/>
</dbReference>
<name>A0A4Y3RG98_9ACTN</name>